<sequence>MDANAQAMAAQSMVSSYLHHQKPEPLPPPLYHHAMAAPPSSALIPPLPPAETTMSPVIQQRRPELEVQNLYFQQNANPNFVHTEQIKTLFISGLPDDVKAREIHNLFRRRYGFESCQLKYTGRGNQVVAFATFFDHHAAMMAMDALNGTVFDPQTGATLHIELARSNSRNKRQRGSEAYTIIDNREKVSKGDQEGWSSDGVGGSDEPSDSNPSTSKKSGLSSAQSGETADQINAQDSTSGAHNEQLGKPVAGETPLCSTLFIANLGPTCNHEELNTVLSKYRGFEMLKMQTKGGMPVAFADFQDISCSTEALKDLQGVLLLSSDRGGMHVEYAKSKMRRPQEKK</sequence>
<dbReference type="FunFam" id="3.30.70.330:FF:000404">
    <property type="entry name" value="RNA-binding protein with multiple splicing"/>
    <property type="match status" value="1"/>
</dbReference>
<evidence type="ECO:0000313" key="5">
    <source>
        <dbReference type="EMBL" id="ERN15252.1"/>
    </source>
</evidence>
<name>U5D1H3_AMBTC</name>
<keyword evidence="6" id="KW-1185">Reference proteome</keyword>
<dbReference type="FunFam" id="3.30.70.330:FF:000335">
    <property type="entry name" value="RNA-binding protein with multiple splicing 2"/>
    <property type="match status" value="1"/>
</dbReference>
<dbReference type="PANTHER" id="PTHR10501">
    <property type="entry name" value="U1 SMALL NUCLEAR RIBONUCLEOPROTEIN A/U2 SMALL NUCLEAR RIBONUCLEOPROTEIN B"/>
    <property type="match status" value="1"/>
</dbReference>
<dbReference type="Proteomes" id="UP000017836">
    <property type="component" value="Unassembled WGS sequence"/>
</dbReference>
<dbReference type="AlphaFoldDB" id="U5D1H3"/>
<dbReference type="STRING" id="13333.U5D1H3"/>
<feature type="compositionally biased region" description="Basic and acidic residues" evidence="3">
    <location>
        <begin position="183"/>
        <end position="193"/>
    </location>
</feature>
<dbReference type="HOGENOM" id="CLU_071422_1_0_1"/>
<protein>
    <recommendedName>
        <fullName evidence="4">RRM domain-containing protein</fullName>
    </recommendedName>
</protein>
<keyword evidence="1 2" id="KW-0694">RNA-binding</keyword>
<organism evidence="5 6">
    <name type="scientific">Amborella trichopoda</name>
    <dbReference type="NCBI Taxonomy" id="13333"/>
    <lineage>
        <taxon>Eukaryota</taxon>
        <taxon>Viridiplantae</taxon>
        <taxon>Streptophyta</taxon>
        <taxon>Embryophyta</taxon>
        <taxon>Tracheophyta</taxon>
        <taxon>Spermatophyta</taxon>
        <taxon>Magnoliopsida</taxon>
        <taxon>Amborellales</taxon>
        <taxon>Amborellaceae</taxon>
        <taxon>Amborella</taxon>
    </lineage>
</organism>
<feature type="compositionally biased region" description="Polar residues" evidence="3">
    <location>
        <begin position="209"/>
        <end position="242"/>
    </location>
</feature>
<feature type="domain" description="RRM" evidence="4">
    <location>
        <begin position="258"/>
        <end position="335"/>
    </location>
</feature>
<gene>
    <name evidence="5" type="ORF">AMTR_s00056p00211180</name>
</gene>
<dbReference type="eggNOG" id="KOG1457">
    <property type="taxonomic scope" value="Eukaryota"/>
</dbReference>
<dbReference type="Gene3D" id="3.30.70.330">
    <property type="match status" value="2"/>
</dbReference>
<dbReference type="InterPro" id="IPR012677">
    <property type="entry name" value="Nucleotide-bd_a/b_plait_sf"/>
</dbReference>
<dbReference type="OrthoDB" id="431169at2759"/>
<feature type="region of interest" description="Disordered" evidence="3">
    <location>
        <begin position="163"/>
        <end position="247"/>
    </location>
</feature>
<proteinExistence type="predicted"/>
<dbReference type="PROSITE" id="PS50102">
    <property type="entry name" value="RRM"/>
    <property type="match status" value="2"/>
</dbReference>
<dbReference type="SUPFAM" id="SSF54928">
    <property type="entry name" value="RNA-binding domain, RBD"/>
    <property type="match status" value="1"/>
</dbReference>
<dbReference type="Gramene" id="ERN15252">
    <property type="protein sequence ID" value="ERN15252"/>
    <property type="gene ID" value="AMTR_s00056p00211180"/>
</dbReference>
<accession>U5D1H3</accession>
<evidence type="ECO:0000313" key="6">
    <source>
        <dbReference type="Proteomes" id="UP000017836"/>
    </source>
</evidence>
<dbReference type="OMA" id="NEQSEKH"/>
<evidence type="ECO:0000259" key="4">
    <source>
        <dbReference type="PROSITE" id="PS50102"/>
    </source>
</evidence>
<evidence type="ECO:0000256" key="2">
    <source>
        <dbReference type="PROSITE-ProRule" id="PRU00176"/>
    </source>
</evidence>
<dbReference type="Pfam" id="PF00076">
    <property type="entry name" value="RRM_1"/>
    <property type="match status" value="2"/>
</dbReference>
<dbReference type="GO" id="GO:0003729">
    <property type="term" value="F:mRNA binding"/>
    <property type="evidence" value="ECO:0000318"/>
    <property type="project" value="GO_Central"/>
</dbReference>
<dbReference type="InterPro" id="IPR000504">
    <property type="entry name" value="RRM_dom"/>
</dbReference>
<feature type="domain" description="RRM" evidence="4">
    <location>
        <begin position="87"/>
        <end position="166"/>
    </location>
</feature>
<dbReference type="KEGG" id="atr:18443537"/>
<dbReference type="EMBL" id="KI392510">
    <property type="protein sequence ID" value="ERN15252.1"/>
    <property type="molecule type" value="Genomic_DNA"/>
</dbReference>
<evidence type="ECO:0000256" key="1">
    <source>
        <dbReference type="ARBA" id="ARBA00022884"/>
    </source>
</evidence>
<reference evidence="6" key="1">
    <citation type="journal article" date="2013" name="Science">
        <title>The Amborella genome and the evolution of flowering plants.</title>
        <authorList>
            <consortium name="Amborella Genome Project"/>
        </authorList>
    </citation>
    <scope>NUCLEOTIDE SEQUENCE [LARGE SCALE GENOMIC DNA]</scope>
</reference>
<dbReference type="InterPro" id="IPR035979">
    <property type="entry name" value="RBD_domain_sf"/>
</dbReference>
<dbReference type="SMART" id="SM00360">
    <property type="entry name" value="RRM"/>
    <property type="match status" value="2"/>
</dbReference>
<evidence type="ECO:0000256" key="3">
    <source>
        <dbReference type="SAM" id="MobiDB-lite"/>
    </source>
</evidence>